<sequence length="198" mass="21952">MPNRMISLERNTNETQIDLTLDLDGTGRYEVDTGCGFLNHMLELFARHGRFDLVLTCHGDVEVDYHHTTEDVGIALGQAFARALGDMRGIQRYGSFYLPMDEALILCAVDLSGRCTLNWDIHCQTEKVGDFDVECAKEFWLGFARSVPATVHFVQFAGENTHHILEACFKGAGHALGIAVKIDAAHKDEIPSTKGLLV</sequence>
<organism evidence="1 2">
    <name type="scientific">Faecalibacterium langellae</name>
    <dbReference type="NCBI Taxonomy" id="3435293"/>
    <lineage>
        <taxon>Bacteria</taxon>
        <taxon>Bacillati</taxon>
        <taxon>Bacillota</taxon>
        <taxon>Clostridia</taxon>
        <taxon>Eubacteriales</taxon>
        <taxon>Oscillospiraceae</taxon>
        <taxon>Faecalibacterium</taxon>
    </lineage>
</organism>
<evidence type="ECO:0000313" key="1">
    <source>
        <dbReference type="EMBL" id="PDX61666.1"/>
    </source>
</evidence>
<keyword evidence="2" id="KW-1185">Reference proteome</keyword>
<name>A0ACC9D0P2_9FIRM</name>
<reference evidence="1 2" key="1">
    <citation type="journal article" date="2017" name="Front. Microbiol.">
        <title>New Insights into the Diversity of the Genus Faecalibacterium.</title>
        <authorList>
            <person name="Benevides L."/>
            <person name="Burman S."/>
            <person name="Martin R."/>
            <person name="Robert V."/>
            <person name="Thomas M."/>
            <person name="Miquel S."/>
            <person name="Chain F."/>
            <person name="Sokol H."/>
            <person name="Bermudez-Humaran L.G."/>
            <person name="Morrison M."/>
            <person name="Langella P."/>
            <person name="Azevedo V.A."/>
            <person name="Chatel J.M."/>
            <person name="Soares S."/>
        </authorList>
    </citation>
    <scope>NUCLEOTIDE SEQUENCE [LARGE SCALE GENOMIC DNA]</scope>
    <source>
        <strain evidence="2">CNCM I-4541</strain>
    </source>
</reference>
<dbReference type="Proteomes" id="UP000220959">
    <property type="component" value="Unassembled WGS sequence"/>
</dbReference>
<protein>
    <submittedName>
        <fullName evidence="1">Imidazoleglycerol-phosphate dehydratase</fullName>
    </submittedName>
</protein>
<evidence type="ECO:0000313" key="2">
    <source>
        <dbReference type="Proteomes" id="UP000220959"/>
    </source>
</evidence>
<gene>
    <name evidence="1" type="ORF">CGS49_04505</name>
</gene>
<comment type="caution">
    <text evidence="1">The sequence shown here is derived from an EMBL/GenBank/DDBJ whole genome shotgun (WGS) entry which is preliminary data.</text>
</comment>
<accession>A0ACC9D0P2</accession>
<dbReference type="EMBL" id="NMTR01000012">
    <property type="protein sequence ID" value="PDX61666.1"/>
    <property type="molecule type" value="Genomic_DNA"/>
</dbReference>
<proteinExistence type="predicted"/>